<dbReference type="Pfam" id="PF12838">
    <property type="entry name" value="Fer4_7"/>
    <property type="match status" value="1"/>
</dbReference>
<dbReference type="PROSITE" id="PS51379">
    <property type="entry name" value="4FE4S_FER_2"/>
    <property type="match status" value="2"/>
</dbReference>
<name>A0A1C3XK04_9HYPH</name>
<keyword evidence="3" id="KW-0813">Transport</keyword>
<dbReference type="InterPro" id="IPR017896">
    <property type="entry name" value="4Fe4S_Fe-S-bd"/>
</dbReference>
<comment type="function">
    <text evidence="2">Ferredoxins are iron-sulfur proteins that transfer electrons in a wide variety of metabolic reactions.</text>
</comment>
<dbReference type="SUPFAM" id="SSF46548">
    <property type="entry name" value="alpha-helical ferredoxin"/>
    <property type="match status" value="1"/>
</dbReference>
<protein>
    <recommendedName>
        <fullName evidence="11">Ferredoxin III</fullName>
    </recommendedName>
</protein>
<dbReference type="OrthoDB" id="9810688at2"/>
<keyword evidence="5" id="KW-0479">Metal-binding</keyword>
<dbReference type="PANTHER" id="PTHR43687:SF1">
    <property type="entry name" value="FERREDOXIN III"/>
    <property type="match status" value="1"/>
</dbReference>
<accession>A0A1C3XK04</accession>
<keyword evidence="6" id="KW-0677">Repeat</keyword>
<dbReference type="PROSITE" id="PS00198">
    <property type="entry name" value="4FE4S_FER_1"/>
    <property type="match status" value="1"/>
</dbReference>
<evidence type="ECO:0000256" key="3">
    <source>
        <dbReference type="ARBA" id="ARBA00022448"/>
    </source>
</evidence>
<dbReference type="Proteomes" id="UP000565576">
    <property type="component" value="Unassembled WGS sequence"/>
</dbReference>
<dbReference type="AlphaFoldDB" id="A0A1C3XK04"/>
<keyword evidence="4" id="KW-0004">4Fe-4S</keyword>
<evidence type="ECO:0000256" key="8">
    <source>
        <dbReference type="ARBA" id="ARBA00023004"/>
    </source>
</evidence>
<keyword evidence="7" id="KW-0249">Electron transport</keyword>
<dbReference type="GO" id="GO:0051539">
    <property type="term" value="F:4 iron, 4 sulfur cluster binding"/>
    <property type="evidence" value="ECO:0007669"/>
    <property type="project" value="UniProtKB-KW"/>
</dbReference>
<evidence type="ECO:0000256" key="7">
    <source>
        <dbReference type="ARBA" id="ARBA00022982"/>
    </source>
</evidence>
<dbReference type="Proteomes" id="UP000199205">
    <property type="component" value="Unassembled WGS sequence"/>
</dbReference>
<evidence type="ECO:0000313" key="14">
    <source>
        <dbReference type="EMBL" id="SCB52622.1"/>
    </source>
</evidence>
<evidence type="ECO:0000313" key="16">
    <source>
        <dbReference type="Proteomes" id="UP000565576"/>
    </source>
</evidence>
<keyword evidence="8" id="KW-0408">Iron</keyword>
<evidence type="ECO:0000256" key="10">
    <source>
        <dbReference type="ARBA" id="ARBA00023231"/>
    </source>
</evidence>
<reference evidence="14 15" key="1">
    <citation type="submission" date="2016-08" db="EMBL/GenBank/DDBJ databases">
        <authorList>
            <person name="Seilhamer J.J."/>
        </authorList>
    </citation>
    <scope>NUCLEOTIDE SEQUENCE [LARGE SCALE GENOMIC DNA]</scope>
    <source>
        <strain evidence="14 15">P1-7</strain>
    </source>
</reference>
<evidence type="ECO:0000259" key="12">
    <source>
        <dbReference type="PROSITE" id="PS51379"/>
    </source>
</evidence>
<gene>
    <name evidence="14" type="ORF">GA0061101_1525</name>
    <name evidence="13" type="ORF">GGD46_006444</name>
</gene>
<organism evidence="14 15">
    <name type="scientific">Rhizobium lusitanum</name>
    <dbReference type="NCBI Taxonomy" id="293958"/>
    <lineage>
        <taxon>Bacteria</taxon>
        <taxon>Pseudomonadati</taxon>
        <taxon>Pseudomonadota</taxon>
        <taxon>Alphaproteobacteria</taxon>
        <taxon>Hyphomicrobiales</taxon>
        <taxon>Rhizobiaceae</taxon>
        <taxon>Rhizobium/Agrobacterium group</taxon>
        <taxon>Rhizobium</taxon>
    </lineage>
</organism>
<feature type="domain" description="4Fe-4S ferredoxin-type" evidence="12">
    <location>
        <begin position="70"/>
        <end position="101"/>
    </location>
</feature>
<dbReference type="PANTHER" id="PTHR43687">
    <property type="entry name" value="ADENYLYLSULFATE REDUCTASE, BETA SUBUNIT"/>
    <property type="match status" value="1"/>
</dbReference>
<keyword evidence="9" id="KW-0411">Iron-sulfur</keyword>
<sequence length="109" mass="11658">MTGTFVTRDGSTWLPEYLTAIDGKTCIGCGRCFKVCSRDVMHLYGASEAGEILGICDDEDDDFDGELNRMIMVVDEAGRCIGCGACARVCPKNCQIHIPADKLASCAGV</sequence>
<dbReference type="Gene3D" id="3.30.70.20">
    <property type="match status" value="2"/>
</dbReference>
<comment type="cofactor">
    <cofactor evidence="1">
        <name>[4Fe-4S] cluster</name>
        <dbReference type="ChEBI" id="CHEBI:49883"/>
    </cofactor>
</comment>
<dbReference type="NCBIfam" id="TIGR02936">
    <property type="entry name" value="fdxN_nitrog"/>
    <property type="match status" value="1"/>
</dbReference>
<dbReference type="InterPro" id="IPR014283">
    <property type="entry name" value="FdIII_4_nif"/>
</dbReference>
<dbReference type="GO" id="GO:0046872">
    <property type="term" value="F:metal ion binding"/>
    <property type="evidence" value="ECO:0007669"/>
    <property type="project" value="UniProtKB-KW"/>
</dbReference>
<feature type="domain" description="4Fe-4S ferredoxin-type" evidence="12">
    <location>
        <begin position="17"/>
        <end position="46"/>
    </location>
</feature>
<evidence type="ECO:0000256" key="2">
    <source>
        <dbReference type="ARBA" id="ARBA00003532"/>
    </source>
</evidence>
<keyword evidence="10" id="KW-0535">Nitrogen fixation</keyword>
<evidence type="ECO:0000256" key="11">
    <source>
        <dbReference type="ARBA" id="ARBA00030616"/>
    </source>
</evidence>
<proteinExistence type="predicted"/>
<dbReference type="EMBL" id="FMAF01000052">
    <property type="protein sequence ID" value="SCB52622.1"/>
    <property type="molecule type" value="Genomic_DNA"/>
</dbReference>
<evidence type="ECO:0000256" key="6">
    <source>
        <dbReference type="ARBA" id="ARBA00022737"/>
    </source>
</evidence>
<evidence type="ECO:0000256" key="5">
    <source>
        <dbReference type="ARBA" id="ARBA00022723"/>
    </source>
</evidence>
<dbReference type="InterPro" id="IPR050572">
    <property type="entry name" value="Fe-S_Ferredoxin"/>
</dbReference>
<dbReference type="EMBL" id="JACHBG010000031">
    <property type="protein sequence ID" value="MBB6489118.1"/>
    <property type="molecule type" value="Genomic_DNA"/>
</dbReference>
<dbReference type="RefSeq" id="WP_004126119.1">
    <property type="nucleotide sequence ID" value="NZ_FMAF01000052.1"/>
</dbReference>
<evidence type="ECO:0000256" key="4">
    <source>
        <dbReference type="ARBA" id="ARBA00022485"/>
    </source>
</evidence>
<evidence type="ECO:0000313" key="13">
    <source>
        <dbReference type="EMBL" id="MBB6489118.1"/>
    </source>
</evidence>
<evidence type="ECO:0000256" key="1">
    <source>
        <dbReference type="ARBA" id="ARBA00001966"/>
    </source>
</evidence>
<dbReference type="InterPro" id="IPR017900">
    <property type="entry name" value="4Fe4S_Fe_S_CS"/>
</dbReference>
<evidence type="ECO:0000313" key="15">
    <source>
        <dbReference type="Proteomes" id="UP000199205"/>
    </source>
</evidence>
<evidence type="ECO:0000256" key="9">
    <source>
        <dbReference type="ARBA" id="ARBA00023014"/>
    </source>
</evidence>
<reference evidence="13 16" key="2">
    <citation type="submission" date="2020-08" db="EMBL/GenBank/DDBJ databases">
        <title>Genomic Encyclopedia of Type Strains, Phase IV (KMG-V): Genome sequencing to study the core and pangenomes of soil and plant-associated prokaryotes.</title>
        <authorList>
            <person name="Whitman W."/>
        </authorList>
    </citation>
    <scope>NUCLEOTIDE SEQUENCE [LARGE SCALE GENOMIC DNA]</scope>
    <source>
        <strain evidence="13 16">SEMIA 4060</strain>
    </source>
</reference>